<keyword evidence="3" id="KW-1185">Reference proteome</keyword>
<proteinExistence type="predicted"/>
<dbReference type="EMBL" id="JAPFFF010000008">
    <property type="protein sequence ID" value="KAK8883457.1"/>
    <property type="molecule type" value="Genomic_DNA"/>
</dbReference>
<name>A0ABR2GMW8_9EUKA</name>
<comment type="caution">
    <text evidence="1">The sequence shown here is derived from an EMBL/GenBank/DDBJ whole genome shotgun (WGS) entry which is preliminary data.</text>
</comment>
<dbReference type="Proteomes" id="UP001470230">
    <property type="component" value="Unassembled WGS sequence"/>
</dbReference>
<sequence length="58" mass="6492">MDDFVGHHNGLETLDLSNETFHFLVPHSSDQLQPLDVCIFGSMKRFASSVKTPQESSN</sequence>
<evidence type="ECO:0000313" key="3">
    <source>
        <dbReference type="Proteomes" id="UP001470230"/>
    </source>
</evidence>
<dbReference type="EMBL" id="JAPFFF010000194">
    <property type="protein sequence ID" value="KAK8835288.1"/>
    <property type="molecule type" value="Genomic_DNA"/>
</dbReference>
<evidence type="ECO:0000313" key="2">
    <source>
        <dbReference type="EMBL" id="KAK8883457.1"/>
    </source>
</evidence>
<reference evidence="1 3" key="1">
    <citation type="submission" date="2024-04" db="EMBL/GenBank/DDBJ databases">
        <title>Tritrichomonas musculus Genome.</title>
        <authorList>
            <person name="Alves-Ferreira E."/>
            <person name="Grigg M."/>
            <person name="Lorenzi H."/>
            <person name="Galac M."/>
        </authorList>
    </citation>
    <scope>NUCLEOTIDE SEQUENCE [LARGE SCALE GENOMIC DNA]</scope>
    <source>
        <strain evidence="1 3">EAF2021</strain>
    </source>
</reference>
<accession>A0ABR2GMW8</accession>
<evidence type="ECO:0000313" key="1">
    <source>
        <dbReference type="EMBL" id="KAK8835288.1"/>
    </source>
</evidence>
<protein>
    <submittedName>
        <fullName evidence="1">Uncharacterized protein</fullName>
    </submittedName>
</protein>
<gene>
    <name evidence="1" type="ORF">M9Y10_016216</name>
    <name evidence="2" type="ORF">M9Y10_042543</name>
</gene>
<organism evidence="1 3">
    <name type="scientific">Tritrichomonas musculus</name>
    <dbReference type="NCBI Taxonomy" id="1915356"/>
    <lineage>
        <taxon>Eukaryota</taxon>
        <taxon>Metamonada</taxon>
        <taxon>Parabasalia</taxon>
        <taxon>Tritrichomonadida</taxon>
        <taxon>Tritrichomonadidae</taxon>
        <taxon>Tritrichomonas</taxon>
    </lineage>
</organism>